<sequence length="136" mass="15422">MNDPQRESDRWWRQASADLAFLPIVLQAGKYDTCCFLAQQTAEKALKAYLFSQGEELIFTHSIFKLCDLAAHYDSFFAELKDTVKTLDYYYVEARYPSALQDVIPAEFYSARDAEGAIRMATDVHRAVGQPLAPQG</sequence>
<proteinExistence type="predicted"/>
<dbReference type="RefSeq" id="WP_012119829.1">
    <property type="nucleotide sequence ID" value="NC_009767.1"/>
</dbReference>
<evidence type="ECO:0000313" key="2">
    <source>
        <dbReference type="EMBL" id="ABU57399.1"/>
    </source>
</evidence>
<dbReference type="Gene3D" id="1.20.120.330">
    <property type="entry name" value="Nucleotidyltransferases domain 2"/>
    <property type="match status" value="1"/>
</dbReference>
<name>A7NIU1_ROSCS</name>
<dbReference type="PROSITE" id="PS50910">
    <property type="entry name" value="HEPN"/>
    <property type="match status" value="1"/>
</dbReference>
<dbReference type="EMBL" id="CP000804">
    <property type="protein sequence ID" value="ABU57399.1"/>
    <property type="molecule type" value="Genomic_DNA"/>
</dbReference>
<dbReference type="OrthoDB" id="32815at2"/>
<dbReference type="SUPFAM" id="SSF81593">
    <property type="entry name" value="Nucleotidyltransferase substrate binding subunit/domain"/>
    <property type="match status" value="1"/>
</dbReference>
<dbReference type="HOGENOM" id="CLU_123170_2_1_0"/>
<dbReference type="STRING" id="383372.Rcas_1302"/>
<dbReference type="eggNOG" id="COG2250">
    <property type="taxonomic scope" value="Bacteria"/>
</dbReference>
<feature type="domain" description="HEPN" evidence="1">
    <location>
        <begin position="12"/>
        <end position="124"/>
    </location>
</feature>
<dbReference type="Proteomes" id="UP000000263">
    <property type="component" value="Chromosome"/>
</dbReference>
<accession>A7NIU1</accession>
<evidence type="ECO:0000313" key="3">
    <source>
        <dbReference type="Proteomes" id="UP000000263"/>
    </source>
</evidence>
<dbReference type="KEGG" id="rca:Rcas_1302"/>
<evidence type="ECO:0000259" key="1">
    <source>
        <dbReference type="PROSITE" id="PS50910"/>
    </source>
</evidence>
<dbReference type="SMART" id="SM00748">
    <property type="entry name" value="HEPN"/>
    <property type="match status" value="1"/>
</dbReference>
<keyword evidence="3" id="KW-1185">Reference proteome</keyword>
<gene>
    <name evidence="2" type="ordered locus">Rcas_1302</name>
</gene>
<reference evidence="2 3" key="1">
    <citation type="submission" date="2007-08" db="EMBL/GenBank/DDBJ databases">
        <title>Complete sequence of Roseiflexus castenholzii DSM 13941.</title>
        <authorList>
            <consortium name="US DOE Joint Genome Institute"/>
            <person name="Copeland A."/>
            <person name="Lucas S."/>
            <person name="Lapidus A."/>
            <person name="Barry K."/>
            <person name="Glavina del Rio T."/>
            <person name="Dalin E."/>
            <person name="Tice H."/>
            <person name="Pitluck S."/>
            <person name="Thompson L.S."/>
            <person name="Brettin T."/>
            <person name="Bruce D."/>
            <person name="Detter J.C."/>
            <person name="Han C."/>
            <person name="Tapia R."/>
            <person name="Schmutz J."/>
            <person name="Larimer F."/>
            <person name="Land M."/>
            <person name="Hauser L."/>
            <person name="Kyrpides N."/>
            <person name="Mikhailova N."/>
            <person name="Bryant D.A."/>
            <person name="Hanada S."/>
            <person name="Tsukatani Y."/>
            <person name="Richardson P."/>
        </authorList>
    </citation>
    <scope>NUCLEOTIDE SEQUENCE [LARGE SCALE GENOMIC DNA]</scope>
    <source>
        <strain evidence="3">DSM 13941 / HLO8</strain>
    </source>
</reference>
<organism evidence="2 3">
    <name type="scientific">Roseiflexus castenholzii (strain DSM 13941 / HLO8)</name>
    <dbReference type="NCBI Taxonomy" id="383372"/>
    <lineage>
        <taxon>Bacteria</taxon>
        <taxon>Bacillati</taxon>
        <taxon>Chloroflexota</taxon>
        <taxon>Chloroflexia</taxon>
        <taxon>Chloroflexales</taxon>
        <taxon>Roseiflexineae</taxon>
        <taxon>Roseiflexaceae</taxon>
        <taxon>Roseiflexus</taxon>
    </lineage>
</organism>
<dbReference type="InterPro" id="IPR007842">
    <property type="entry name" value="HEPN_dom"/>
</dbReference>
<dbReference type="Pfam" id="PF05168">
    <property type="entry name" value="HEPN"/>
    <property type="match status" value="1"/>
</dbReference>
<dbReference type="AlphaFoldDB" id="A7NIU1"/>
<protein>
    <submittedName>
        <fullName evidence="2">HEPN domain protein</fullName>
    </submittedName>
</protein>